<protein>
    <submittedName>
        <fullName evidence="4">Uncharacterized protein</fullName>
    </submittedName>
</protein>
<evidence type="ECO:0000256" key="1">
    <source>
        <dbReference type="SAM" id="MobiDB-lite"/>
    </source>
</evidence>
<dbReference type="Gene3D" id="1.20.1070.10">
    <property type="entry name" value="Rhodopsin 7-helix transmembrane proteins"/>
    <property type="match status" value="1"/>
</dbReference>
<keyword evidence="2" id="KW-0812">Transmembrane</keyword>
<feature type="transmembrane region" description="Helical" evidence="2">
    <location>
        <begin position="20"/>
        <end position="46"/>
    </location>
</feature>
<keyword evidence="3" id="KW-1185">Reference proteome</keyword>
<accession>A0AAF3ENU1</accession>
<feature type="transmembrane region" description="Helical" evidence="2">
    <location>
        <begin position="259"/>
        <end position="282"/>
    </location>
</feature>
<evidence type="ECO:0000313" key="3">
    <source>
        <dbReference type="Proteomes" id="UP000887575"/>
    </source>
</evidence>
<dbReference type="WBParaSite" id="MBELARI_LOCUS15642.1">
    <property type="protein sequence ID" value="MBELARI_LOCUS15642.1"/>
    <property type="gene ID" value="MBELARI_LOCUS15642"/>
</dbReference>
<evidence type="ECO:0000256" key="2">
    <source>
        <dbReference type="SAM" id="Phobius"/>
    </source>
</evidence>
<dbReference type="Proteomes" id="UP000887575">
    <property type="component" value="Unassembled WGS sequence"/>
</dbReference>
<proteinExistence type="predicted"/>
<keyword evidence="2" id="KW-1133">Transmembrane helix</keyword>
<feature type="region of interest" description="Disordered" evidence="1">
    <location>
        <begin position="327"/>
        <end position="346"/>
    </location>
</feature>
<organism evidence="3 4">
    <name type="scientific">Mesorhabditis belari</name>
    <dbReference type="NCBI Taxonomy" id="2138241"/>
    <lineage>
        <taxon>Eukaryota</taxon>
        <taxon>Metazoa</taxon>
        <taxon>Ecdysozoa</taxon>
        <taxon>Nematoda</taxon>
        <taxon>Chromadorea</taxon>
        <taxon>Rhabditida</taxon>
        <taxon>Rhabditina</taxon>
        <taxon>Rhabditomorpha</taxon>
        <taxon>Rhabditoidea</taxon>
        <taxon>Rhabditidae</taxon>
        <taxon>Mesorhabditinae</taxon>
        <taxon>Mesorhabditis</taxon>
    </lineage>
</organism>
<sequence>MVLKDGRSYVFSDDPVNTQFLAIMYFCVGCIALFCNLLNVCIFISLQRHTKKYKLFIALEIGEIVNGIAYISTGAGRYGTLLSGVIFDSITTFGCFIYRPWCVFLLMGTQIPAALIMISVVERLTAVFQPATYQKVWDDAFKTKAILGVCLFELISLLLAAGSSYNETLENSTSHCPATACVSPLYGNFHFFFTVLTFSISFISLAIVFISKRKMICSKGGHGYFLSTMMLTGLCVIVMGFPAVASLANAWNISQTEDVFFGVSVCMPGLISLATTLANGLFHKEYRKKLIKVYSSRIRRKVRLNMDEGSFKDKATAIPTPRIVSAQRKGTTTTSVSPSTQVGPIG</sequence>
<dbReference type="SUPFAM" id="SSF81321">
    <property type="entry name" value="Family A G protein-coupled receptor-like"/>
    <property type="match status" value="1"/>
</dbReference>
<feature type="transmembrane region" description="Helical" evidence="2">
    <location>
        <begin position="189"/>
        <end position="211"/>
    </location>
</feature>
<feature type="transmembrane region" description="Helical" evidence="2">
    <location>
        <begin position="145"/>
        <end position="165"/>
    </location>
</feature>
<dbReference type="AlphaFoldDB" id="A0AAF3ENU1"/>
<feature type="transmembrane region" description="Helical" evidence="2">
    <location>
        <begin position="223"/>
        <end position="247"/>
    </location>
</feature>
<feature type="compositionally biased region" description="Low complexity" evidence="1">
    <location>
        <begin position="331"/>
        <end position="340"/>
    </location>
</feature>
<reference evidence="4" key="1">
    <citation type="submission" date="2024-02" db="UniProtKB">
        <authorList>
            <consortium name="WormBaseParasite"/>
        </authorList>
    </citation>
    <scope>IDENTIFICATION</scope>
</reference>
<name>A0AAF3ENU1_9BILA</name>
<keyword evidence="2" id="KW-0472">Membrane</keyword>
<evidence type="ECO:0000313" key="4">
    <source>
        <dbReference type="WBParaSite" id="MBELARI_LOCUS15642.1"/>
    </source>
</evidence>
<feature type="transmembrane region" description="Helical" evidence="2">
    <location>
        <begin position="53"/>
        <end position="72"/>
    </location>
</feature>